<keyword evidence="1" id="KW-0677">Repeat</keyword>
<dbReference type="Gene3D" id="1.25.40.10">
    <property type="entry name" value="Tetratricopeptide repeat domain"/>
    <property type="match status" value="1"/>
</dbReference>
<evidence type="ECO:0000256" key="1">
    <source>
        <dbReference type="ARBA" id="ARBA00022737"/>
    </source>
</evidence>
<evidence type="ECO:0000313" key="3">
    <source>
        <dbReference type="EMBL" id="KAF5932867.1"/>
    </source>
</evidence>
<evidence type="ECO:0008006" key="5">
    <source>
        <dbReference type="Google" id="ProtNLM"/>
    </source>
</evidence>
<dbReference type="InterPro" id="IPR011990">
    <property type="entry name" value="TPR-like_helical_dom_sf"/>
</dbReference>
<evidence type="ECO:0000256" key="2">
    <source>
        <dbReference type="PROSITE-ProRule" id="PRU00708"/>
    </source>
</evidence>
<gene>
    <name evidence="3" type="ORF">HYC85_029038</name>
</gene>
<reference evidence="4" key="1">
    <citation type="journal article" date="2020" name="Nat. Commun.">
        <title>Genome assembly of wild tea tree DASZ reveals pedigree and selection history of tea varieties.</title>
        <authorList>
            <person name="Zhang W."/>
            <person name="Zhang Y."/>
            <person name="Qiu H."/>
            <person name="Guo Y."/>
            <person name="Wan H."/>
            <person name="Zhang X."/>
            <person name="Scossa F."/>
            <person name="Alseekh S."/>
            <person name="Zhang Q."/>
            <person name="Wang P."/>
            <person name="Xu L."/>
            <person name="Schmidt M.H."/>
            <person name="Jia X."/>
            <person name="Li D."/>
            <person name="Zhu A."/>
            <person name="Guo F."/>
            <person name="Chen W."/>
            <person name="Ni D."/>
            <person name="Usadel B."/>
            <person name="Fernie A.R."/>
            <person name="Wen W."/>
        </authorList>
    </citation>
    <scope>NUCLEOTIDE SEQUENCE [LARGE SCALE GENOMIC DNA]</scope>
    <source>
        <strain evidence="4">cv. G240</strain>
    </source>
</reference>
<protein>
    <recommendedName>
        <fullName evidence="5">Pentatricopeptide repeat-containing protein</fullName>
    </recommendedName>
</protein>
<dbReference type="PANTHER" id="PTHR47926">
    <property type="entry name" value="PENTATRICOPEPTIDE REPEAT-CONTAINING PROTEIN"/>
    <property type="match status" value="1"/>
</dbReference>
<dbReference type="AlphaFoldDB" id="A0A7J7FXJ4"/>
<dbReference type="Pfam" id="PF13041">
    <property type="entry name" value="PPR_2"/>
    <property type="match status" value="1"/>
</dbReference>
<dbReference type="PROSITE" id="PS51375">
    <property type="entry name" value="PPR"/>
    <property type="match status" value="1"/>
</dbReference>
<dbReference type="GO" id="GO:0003723">
    <property type="term" value="F:RNA binding"/>
    <property type="evidence" value="ECO:0007669"/>
    <property type="project" value="InterPro"/>
</dbReference>
<dbReference type="NCBIfam" id="TIGR00756">
    <property type="entry name" value="PPR"/>
    <property type="match status" value="1"/>
</dbReference>
<sequence>MFYSRSRPASDFDSHTYASLLQNCIINGEPTYGKALHCEILKKGSCLDLFAFNILLSVHVKSDLLSDAHKLFDEMIERNTVSYVTLIQGCGQSLRFLEAVEFK</sequence>
<reference evidence="3 4" key="2">
    <citation type="submission" date="2020-07" db="EMBL/GenBank/DDBJ databases">
        <title>Genome assembly of wild tea tree DASZ reveals pedigree and selection history of tea varieties.</title>
        <authorList>
            <person name="Zhang W."/>
        </authorList>
    </citation>
    <scope>NUCLEOTIDE SEQUENCE [LARGE SCALE GENOMIC DNA]</scope>
    <source>
        <strain evidence="4">cv. G240</strain>
        <tissue evidence="3">Leaf</tissue>
    </source>
</reference>
<keyword evidence="4" id="KW-1185">Reference proteome</keyword>
<feature type="repeat" description="PPR" evidence="2">
    <location>
        <begin position="48"/>
        <end position="82"/>
    </location>
</feature>
<evidence type="ECO:0000313" key="4">
    <source>
        <dbReference type="Proteomes" id="UP000593564"/>
    </source>
</evidence>
<dbReference type="EMBL" id="JACBKZ010000014">
    <property type="protein sequence ID" value="KAF5932867.1"/>
    <property type="molecule type" value="Genomic_DNA"/>
</dbReference>
<dbReference type="InterPro" id="IPR046960">
    <property type="entry name" value="PPR_At4g14850-like_plant"/>
</dbReference>
<proteinExistence type="predicted"/>
<dbReference type="InterPro" id="IPR002885">
    <property type="entry name" value="PPR_rpt"/>
</dbReference>
<accession>A0A7J7FXJ4</accession>
<organism evidence="3 4">
    <name type="scientific">Camellia sinensis</name>
    <name type="common">Tea plant</name>
    <name type="synonym">Thea sinensis</name>
    <dbReference type="NCBI Taxonomy" id="4442"/>
    <lineage>
        <taxon>Eukaryota</taxon>
        <taxon>Viridiplantae</taxon>
        <taxon>Streptophyta</taxon>
        <taxon>Embryophyta</taxon>
        <taxon>Tracheophyta</taxon>
        <taxon>Spermatophyta</taxon>
        <taxon>Magnoliopsida</taxon>
        <taxon>eudicotyledons</taxon>
        <taxon>Gunneridae</taxon>
        <taxon>Pentapetalae</taxon>
        <taxon>asterids</taxon>
        <taxon>Ericales</taxon>
        <taxon>Theaceae</taxon>
        <taxon>Camellia</taxon>
    </lineage>
</organism>
<name>A0A7J7FXJ4_CAMSI</name>
<comment type="caution">
    <text evidence="3">The sequence shown here is derived from an EMBL/GenBank/DDBJ whole genome shotgun (WGS) entry which is preliminary data.</text>
</comment>
<dbReference type="Proteomes" id="UP000593564">
    <property type="component" value="Unassembled WGS sequence"/>
</dbReference>
<dbReference type="GO" id="GO:0009451">
    <property type="term" value="P:RNA modification"/>
    <property type="evidence" value="ECO:0007669"/>
    <property type="project" value="InterPro"/>
</dbReference>